<dbReference type="SUPFAM" id="SSF109854">
    <property type="entry name" value="DinB/YfiT-like putative metalloenzymes"/>
    <property type="match status" value="1"/>
</dbReference>
<organism evidence="3 4">
    <name type="scientific">Rhodosalinus halophilus</name>
    <dbReference type="NCBI Taxonomy" id="2259333"/>
    <lineage>
        <taxon>Bacteria</taxon>
        <taxon>Pseudomonadati</taxon>
        <taxon>Pseudomonadota</taxon>
        <taxon>Alphaproteobacteria</taxon>
        <taxon>Rhodobacterales</taxon>
        <taxon>Paracoccaceae</taxon>
        <taxon>Rhodosalinus</taxon>
    </lineage>
</organism>
<reference evidence="3 4" key="1">
    <citation type="submission" date="2018-07" db="EMBL/GenBank/DDBJ databases">
        <title>Rhodosalinus sp. strain E84T genomic sequence and assembly.</title>
        <authorList>
            <person name="Liu Z.-W."/>
            <person name="Lu D.-C."/>
        </authorList>
    </citation>
    <scope>NUCLEOTIDE SEQUENCE [LARGE SCALE GENOMIC DNA]</scope>
    <source>
        <strain evidence="3 4">E84</strain>
    </source>
</reference>
<dbReference type="InterPro" id="IPR017517">
    <property type="entry name" value="Maleyloyr_isom"/>
</dbReference>
<accession>A0A365U8T7</accession>
<dbReference type="RefSeq" id="WP_113289478.1">
    <property type="nucleotide sequence ID" value="NZ_QNTQ01000008.1"/>
</dbReference>
<protein>
    <submittedName>
        <fullName evidence="3">TIGR03084 family protein</fullName>
    </submittedName>
</protein>
<gene>
    <name evidence="3" type="ORF">DRV85_10885</name>
</gene>
<dbReference type="EMBL" id="QNTQ01000008">
    <property type="protein sequence ID" value="RBI85150.1"/>
    <property type="molecule type" value="Genomic_DNA"/>
</dbReference>
<dbReference type="NCBIfam" id="TIGR03083">
    <property type="entry name" value="maleylpyruvate isomerase family mycothiol-dependent enzyme"/>
    <property type="match status" value="1"/>
</dbReference>
<dbReference type="InterPro" id="IPR024344">
    <property type="entry name" value="MDMPI_metal-binding"/>
</dbReference>
<dbReference type="InterPro" id="IPR034660">
    <property type="entry name" value="DinB/YfiT-like"/>
</dbReference>
<dbReference type="OrthoDB" id="113180at2"/>
<dbReference type="AlphaFoldDB" id="A0A365U8T7"/>
<dbReference type="GO" id="GO:0046872">
    <property type="term" value="F:metal ion binding"/>
    <property type="evidence" value="ECO:0007669"/>
    <property type="project" value="InterPro"/>
</dbReference>
<feature type="region of interest" description="Disordered" evidence="1">
    <location>
        <begin position="246"/>
        <end position="268"/>
    </location>
</feature>
<dbReference type="InterPro" id="IPR017518">
    <property type="entry name" value="CHP03084"/>
</dbReference>
<name>A0A365U8T7_9RHOB</name>
<dbReference type="Pfam" id="PF11716">
    <property type="entry name" value="MDMPI_N"/>
    <property type="match status" value="1"/>
</dbReference>
<keyword evidence="4" id="KW-1185">Reference proteome</keyword>
<dbReference type="Proteomes" id="UP000253370">
    <property type="component" value="Unassembled WGS sequence"/>
</dbReference>
<dbReference type="NCBIfam" id="TIGR03084">
    <property type="entry name" value="TIGR03084 family metal-binding protein"/>
    <property type="match status" value="1"/>
</dbReference>
<sequence>MQQAEDFGAESAALDALLDAMAPGDWQRPTQFKGWTPEDILVHLHFWNRAQDLALTDPERFASETEPLRRALESGRGRLHEAQEVRERGPVLRAAWAAYAAEMARRWAEVDPRRRLPWIGPEMSARSAMTARQMETWAHGQAIWDMLGREREESDRLANIVHLGVATLGWCFEVQGLGTPPHLPRLELVAPSGTLWTHGAPDCPDRIEGSAVDFCRVVTQTRNVADTALRVTGPVATQWMAHAQCFAGPRERPPAPGTRYRASPPDPA</sequence>
<evidence type="ECO:0000259" key="2">
    <source>
        <dbReference type="Pfam" id="PF11716"/>
    </source>
</evidence>
<feature type="domain" description="Mycothiol-dependent maleylpyruvate isomerase metal-binding" evidence="2">
    <location>
        <begin position="8"/>
        <end position="142"/>
    </location>
</feature>
<evidence type="ECO:0000256" key="1">
    <source>
        <dbReference type="SAM" id="MobiDB-lite"/>
    </source>
</evidence>
<proteinExistence type="predicted"/>
<comment type="caution">
    <text evidence="3">The sequence shown here is derived from an EMBL/GenBank/DDBJ whole genome shotgun (WGS) entry which is preliminary data.</text>
</comment>
<evidence type="ECO:0000313" key="3">
    <source>
        <dbReference type="EMBL" id="RBI85150.1"/>
    </source>
</evidence>
<evidence type="ECO:0000313" key="4">
    <source>
        <dbReference type="Proteomes" id="UP000253370"/>
    </source>
</evidence>
<dbReference type="Gene3D" id="1.20.120.450">
    <property type="entry name" value="dinb family like domain"/>
    <property type="match status" value="1"/>
</dbReference>